<dbReference type="RefSeq" id="WP_200267713.1">
    <property type="nucleotide sequence ID" value="NZ_JAENIJ010000004.1"/>
</dbReference>
<proteinExistence type="predicted"/>
<keyword evidence="1" id="KW-1133">Transmembrane helix</keyword>
<evidence type="ECO:0000313" key="3">
    <source>
        <dbReference type="Proteomes" id="UP000603141"/>
    </source>
</evidence>
<evidence type="ECO:0000256" key="1">
    <source>
        <dbReference type="SAM" id="Phobius"/>
    </source>
</evidence>
<dbReference type="Proteomes" id="UP000603141">
    <property type="component" value="Unassembled WGS sequence"/>
</dbReference>
<dbReference type="AlphaFoldDB" id="A0A934S867"/>
<comment type="caution">
    <text evidence="2">The sequence shown here is derived from an EMBL/GenBank/DDBJ whole genome shotgun (WGS) entry which is preliminary data.</text>
</comment>
<keyword evidence="1" id="KW-0812">Transmembrane</keyword>
<gene>
    <name evidence="2" type="ORF">JIN85_03535</name>
</gene>
<protein>
    <submittedName>
        <fullName evidence="2">Uncharacterized protein</fullName>
    </submittedName>
</protein>
<sequence length="360" mass="39483">MNNRWRTTLTCLIAILIVLAAFWYFRDSSTDRLQVDQARNSNYAYDPAAVDNPAKELTYKLKVKEREGERSATHTPDQLRNFYISGIELDGVTLREALAKAMDAYRDACQVSGEVPLKFTFSVPPEVNQRITAQLPMNRFLATVQSLAALYGTSVKRKDLEFEFTRFSDEQVADAKITVPSDLKSQLAEMTGTVSDDLLEILKSMGVVLSPGVKIQLYGGTLLLENGTSADVGTLSGLAKALEIGPQKFKYTTKVIGVPEGVSDDFLSSLSDSMTSGEIEDFMREAVNTKGVDAMTLPSAVARNANPVTVEISNSQPDGSQTGLWLDLQPDAVGFGGIRLHIDREGEGFATIRVGKFRLY</sequence>
<organism evidence="2 3">
    <name type="scientific">Luteolibacter pohnpeiensis</name>
    <dbReference type="NCBI Taxonomy" id="454153"/>
    <lineage>
        <taxon>Bacteria</taxon>
        <taxon>Pseudomonadati</taxon>
        <taxon>Verrucomicrobiota</taxon>
        <taxon>Verrucomicrobiia</taxon>
        <taxon>Verrucomicrobiales</taxon>
        <taxon>Verrucomicrobiaceae</taxon>
        <taxon>Luteolibacter</taxon>
    </lineage>
</organism>
<dbReference type="EMBL" id="JAENIJ010000004">
    <property type="protein sequence ID" value="MBK1881472.1"/>
    <property type="molecule type" value="Genomic_DNA"/>
</dbReference>
<keyword evidence="3" id="KW-1185">Reference proteome</keyword>
<accession>A0A934S867</accession>
<keyword evidence="1" id="KW-0472">Membrane</keyword>
<feature type="transmembrane region" description="Helical" evidence="1">
    <location>
        <begin position="7"/>
        <end position="25"/>
    </location>
</feature>
<name>A0A934S867_9BACT</name>
<evidence type="ECO:0000313" key="2">
    <source>
        <dbReference type="EMBL" id="MBK1881472.1"/>
    </source>
</evidence>
<reference evidence="2" key="1">
    <citation type="submission" date="2021-01" db="EMBL/GenBank/DDBJ databases">
        <title>Modified the classification status of verrucomicrobia.</title>
        <authorList>
            <person name="Feng X."/>
        </authorList>
    </citation>
    <scope>NUCLEOTIDE SEQUENCE</scope>
    <source>
        <strain evidence="2">KCTC 22041</strain>
    </source>
</reference>